<proteinExistence type="inferred from homology"/>
<dbReference type="EMBL" id="CP101509">
    <property type="protein sequence ID" value="UTV30284.1"/>
    <property type="molecule type" value="Genomic_DNA"/>
</dbReference>
<evidence type="ECO:0000313" key="3">
    <source>
        <dbReference type="EMBL" id="UTV30284.1"/>
    </source>
</evidence>
<evidence type="ECO:0000256" key="2">
    <source>
        <dbReference type="ARBA" id="ARBA00023235"/>
    </source>
</evidence>
<comment type="similarity">
    <text evidence="1">Belongs to the PhzF family.</text>
</comment>
<sequence>MKAYLLTVFSGEQAAGNPAGVVVLDDWLDTATLQQIARQLAQPVTTFVVHDESQYAVRWFSQQAEINLCGHGSLAAAAVLLEFGEQAFGDAGTETEVAADVETAAEANTMTLTSEHGTVIVRKDGARYHMTLPGWQPNRSPDLKRYLKQIGLPVIDSFATRDLVLVAESPALVRQFTPDMAVLAAIADYHAVILTAQDGSDGYVLRYFAPKIGIDEDIATGSAQCSLALYWLEQLGRETLKVTQLSAQGGAFVVRQQGEGHISLQVEVRLVSVLNLP</sequence>
<reference evidence="3" key="1">
    <citation type="submission" date="2022-07" db="EMBL/GenBank/DDBJ databases">
        <title>Genome sequencing of Photobacterium atrarenae GJH2-4.</title>
        <authorList>
            <person name="Park S.-J."/>
        </authorList>
    </citation>
    <scope>NUCLEOTIDE SEQUENCE</scope>
    <source>
        <strain evidence="3">GJH2-4</strain>
    </source>
</reference>
<protein>
    <submittedName>
        <fullName evidence="3">PhzF family phenazine biosynthesis protein</fullName>
    </submittedName>
</protein>
<dbReference type="NCBIfam" id="TIGR00654">
    <property type="entry name" value="PhzF_family"/>
    <property type="match status" value="1"/>
</dbReference>
<dbReference type="Pfam" id="PF02567">
    <property type="entry name" value="PhzC-PhzF"/>
    <property type="match status" value="1"/>
</dbReference>
<accession>A0ABY5GMF7</accession>
<keyword evidence="4" id="KW-1185">Reference proteome</keyword>
<gene>
    <name evidence="3" type="ORF">NNL38_17040</name>
</gene>
<dbReference type="RefSeq" id="WP_255391630.1">
    <property type="nucleotide sequence ID" value="NZ_CP101509.1"/>
</dbReference>
<dbReference type="Proteomes" id="UP001057998">
    <property type="component" value="Chromosome 2"/>
</dbReference>
<organism evidence="3 4">
    <name type="scientific">Photobacterium atrarenae</name>
    <dbReference type="NCBI Taxonomy" id="865757"/>
    <lineage>
        <taxon>Bacteria</taxon>
        <taxon>Pseudomonadati</taxon>
        <taxon>Pseudomonadota</taxon>
        <taxon>Gammaproteobacteria</taxon>
        <taxon>Vibrionales</taxon>
        <taxon>Vibrionaceae</taxon>
        <taxon>Photobacterium</taxon>
    </lineage>
</organism>
<dbReference type="PANTHER" id="PTHR13774:SF17">
    <property type="entry name" value="PHENAZINE BIOSYNTHESIS-LIKE DOMAIN-CONTAINING PROTEIN"/>
    <property type="match status" value="1"/>
</dbReference>
<keyword evidence="2" id="KW-0413">Isomerase</keyword>
<evidence type="ECO:0000256" key="1">
    <source>
        <dbReference type="ARBA" id="ARBA00008270"/>
    </source>
</evidence>
<dbReference type="Gene3D" id="3.10.310.10">
    <property type="entry name" value="Diaminopimelate Epimerase, Chain A, domain 1"/>
    <property type="match status" value="2"/>
</dbReference>
<evidence type="ECO:0000313" key="4">
    <source>
        <dbReference type="Proteomes" id="UP001057998"/>
    </source>
</evidence>
<name>A0ABY5GMF7_9GAMM</name>
<dbReference type="PIRSF" id="PIRSF016184">
    <property type="entry name" value="PhzC_PhzF"/>
    <property type="match status" value="1"/>
</dbReference>
<dbReference type="PANTHER" id="PTHR13774">
    <property type="entry name" value="PHENAZINE BIOSYNTHESIS PROTEIN"/>
    <property type="match status" value="1"/>
</dbReference>
<dbReference type="SUPFAM" id="SSF54506">
    <property type="entry name" value="Diaminopimelate epimerase-like"/>
    <property type="match status" value="1"/>
</dbReference>
<dbReference type="InterPro" id="IPR003719">
    <property type="entry name" value="Phenazine_PhzF-like"/>
</dbReference>